<keyword evidence="2" id="KW-0812">Transmembrane</keyword>
<feature type="transmembrane region" description="Helical" evidence="2">
    <location>
        <begin position="184"/>
        <end position="204"/>
    </location>
</feature>
<reference evidence="3 4" key="1">
    <citation type="submission" date="2020-04" db="EMBL/GenBank/DDBJ databases">
        <authorList>
            <person name="Alioto T."/>
            <person name="Alioto T."/>
            <person name="Gomez Garrido J."/>
        </authorList>
    </citation>
    <scope>NUCLEOTIDE SEQUENCE [LARGE SCALE GENOMIC DNA]</scope>
</reference>
<feature type="transmembrane region" description="Helical" evidence="2">
    <location>
        <begin position="21"/>
        <end position="40"/>
    </location>
</feature>
<feature type="transmembrane region" description="Helical" evidence="2">
    <location>
        <begin position="276"/>
        <end position="298"/>
    </location>
</feature>
<organism evidence="3 4">
    <name type="scientific">Cloeon dipterum</name>
    <dbReference type="NCBI Taxonomy" id="197152"/>
    <lineage>
        <taxon>Eukaryota</taxon>
        <taxon>Metazoa</taxon>
        <taxon>Ecdysozoa</taxon>
        <taxon>Arthropoda</taxon>
        <taxon>Hexapoda</taxon>
        <taxon>Insecta</taxon>
        <taxon>Pterygota</taxon>
        <taxon>Palaeoptera</taxon>
        <taxon>Ephemeroptera</taxon>
        <taxon>Pisciforma</taxon>
        <taxon>Baetidae</taxon>
        <taxon>Cloeon</taxon>
    </lineage>
</organism>
<evidence type="ECO:0008006" key="5">
    <source>
        <dbReference type="Google" id="ProtNLM"/>
    </source>
</evidence>
<dbReference type="Gene3D" id="1.20.1530.20">
    <property type="match status" value="1"/>
</dbReference>
<proteinExistence type="inferred from homology"/>
<dbReference type="InterPro" id="IPR038770">
    <property type="entry name" value="Na+/solute_symporter_sf"/>
</dbReference>
<keyword evidence="4" id="KW-1185">Reference proteome</keyword>
<evidence type="ECO:0000256" key="1">
    <source>
        <dbReference type="ARBA" id="ARBA00006528"/>
    </source>
</evidence>
<keyword evidence="2" id="KW-0472">Membrane</keyword>
<feature type="transmembrane region" description="Helical" evidence="2">
    <location>
        <begin position="129"/>
        <end position="151"/>
    </location>
</feature>
<feature type="transmembrane region" description="Helical" evidence="2">
    <location>
        <begin position="238"/>
        <end position="256"/>
    </location>
</feature>
<sequence>MGVKIKIRPKRIDLKEKLKENWLLVGILIAVILAQIQPSIGARGGLLRPEITVNEQLYSAVRQVRLHSFIQGFTLFLFPLLVQLFVFFLKPLGLNEWIIKGLITVSCMPPPVSSAVILTRAVGGNEAAAIFNSAFGSFLGIIVTPITLLYFLGVSTLVPLLSTVIQLGSTVLVPLLLGQVARRFALLLVIYATFCDTFVNDAGHMDASDILFAVLFVVILQVGLMSLVFSVTSKLHRWFAPADVVAILFCSTHKSLTLGIPMLRILFGGYAHLSQISLPLLVYHPTQILLGSIVAAPLRQWLRDSHHKSHYSLGI</sequence>
<protein>
    <recommendedName>
        <fullName evidence="5">Sodium/bile acid cotransporter 7</fullName>
    </recommendedName>
</protein>
<dbReference type="EMBL" id="CADEPI010000009">
    <property type="protein sequence ID" value="CAB3362783.1"/>
    <property type="molecule type" value="Genomic_DNA"/>
</dbReference>
<gene>
    <name evidence="3" type="ORF">CLODIP_2_CD14337</name>
</gene>
<dbReference type="GO" id="GO:0005886">
    <property type="term" value="C:plasma membrane"/>
    <property type="evidence" value="ECO:0007669"/>
    <property type="project" value="TreeGrafter"/>
</dbReference>
<dbReference type="OrthoDB" id="188035at2759"/>
<name>A0A8S1C0L1_9INSE</name>
<feature type="transmembrane region" description="Helical" evidence="2">
    <location>
        <begin position="69"/>
        <end position="89"/>
    </location>
</feature>
<feature type="transmembrane region" description="Helical" evidence="2">
    <location>
        <begin position="210"/>
        <end position="231"/>
    </location>
</feature>
<evidence type="ECO:0000256" key="2">
    <source>
        <dbReference type="SAM" id="Phobius"/>
    </source>
</evidence>
<keyword evidence="2" id="KW-1133">Transmembrane helix</keyword>
<evidence type="ECO:0000313" key="4">
    <source>
        <dbReference type="Proteomes" id="UP000494165"/>
    </source>
</evidence>
<dbReference type="PANTHER" id="PTHR18640">
    <property type="entry name" value="SOLUTE CARRIER FAMILY 10 MEMBER 7"/>
    <property type="match status" value="1"/>
</dbReference>
<comment type="caution">
    <text evidence="3">The sequence shown here is derived from an EMBL/GenBank/DDBJ whole genome shotgun (WGS) entry which is preliminary data.</text>
</comment>
<dbReference type="AlphaFoldDB" id="A0A8S1C0L1"/>
<dbReference type="Pfam" id="PF13593">
    <property type="entry name" value="SBF_like"/>
    <property type="match status" value="1"/>
</dbReference>
<dbReference type="InterPro" id="IPR016833">
    <property type="entry name" value="Put_Na-Bile_cotransptr"/>
</dbReference>
<feature type="transmembrane region" description="Helical" evidence="2">
    <location>
        <begin position="157"/>
        <end position="177"/>
    </location>
</feature>
<comment type="similarity">
    <text evidence="1">Belongs to the bile acid:sodium symporter (BASS) (TC 2.A.28) family.</text>
</comment>
<dbReference type="PANTHER" id="PTHR18640:SF5">
    <property type="entry name" value="SODIUM_BILE ACID COTRANSPORTER 7"/>
    <property type="match status" value="1"/>
</dbReference>
<evidence type="ECO:0000313" key="3">
    <source>
        <dbReference type="EMBL" id="CAB3362783.1"/>
    </source>
</evidence>
<accession>A0A8S1C0L1</accession>
<dbReference type="Proteomes" id="UP000494165">
    <property type="component" value="Unassembled WGS sequence"/>
</dbReference>